<keyword evidence="5" id="KW-1185">Reference proteome</keyword>
<reference evidence="4" key="1">
    <citation type="submission" date="2022-05" db="EMBL/GenBank/DDBJ databases">
        <authorList>
            <person name="Park J.-S."/>
        </authorList>
    </citation>
    <scope>NUCLEOTIDE SEQUENCE</scope>
    <source>
        <strain evidence="4">2012CJ34-3</strain>
    </source>
</reference>
<evidence type="ECO:0000256" key="3">
    <source>
        <dbReference type="ARBA" id="ARBA00022842"/>
    </source>
</evidence>
<dbReference type="SUPFAM" id="SSF56655">
    <property type="entry name" value="Carbohydrate phosphatase"/>
    <property type="match status" value="1"/>
</dbReference>
<dbReference type="Proteomes" id="UP001165381">
    <property type="component" value="Unassembled WGS sequence"/>
</dbReference>
<protein>
    <submittedName>
        <fullName evidence="4">Inositol monophosphatase</fullName>
    </submittedName>
</protein>
<sequence>MDLKHLANIAIEAALSAGKIIQKHMNDNIVVEQKEGGSNYASQVVTKVDRECENVILSHLMPTCEAYDIGLLSEETKDDGSRFKKDAFWCIDPMDGTLAFINKHPGFSISIALISRDGTPVIGVVFDPCTETLYHAIKGNGAYKNKMTWVIKNTNDFLTYVTDKKLRDTSKSNEIQVILNNHKANLGLKGIKEMSGSGAVMCAILVLENSPACFLKLPKKDLGGGSIWDYAATACIYQELGLPATDFYGEILDLNEKDGTFMNHQGVYYSNFKKRN</sequence>
<dbReference type="EMBL" id="JAMFLZ010000001">
    <property type="protein sequence ID" value="MCL6293529.1"/>
    <property type="molecule type" value="Genomic_DNA"/>
</dbReference>
<evidence type="ECO:0000256" key="1">
    <source>
        <dbReference type="ARBA" id="ARBA00022723"/>
    </source>
</evidence>
<dbReference type="InterPro" id="IPR000760">
    <property type="entry name" value="Inositol_monophosphatase-like"/>
</dbReference>
<dbReference type="RefSeq" id="WP_249971677.1">
    <property type="nucleotide sequence ID" value="NZ_JAMFLZ010000001.1"/>
</dbReference>
<dbReference type="Gene3D" id="3.30.540.10">
    <property type="entry name" value="Fructose-1,6-Bisphosphatase, subunit A, domain 1"/>
    <property type="match status" value="1"/>
</dbReference>
<dbReference type="InterPro" id="IPR020583">
    <property type="entry name" value="Inositol_monoP_metal-BS"/>
</dbReference>
<accession>A0ABT0Q9E1</accession>
<comment type="caution">
    <text evidence="4">The sequence shown here is derived from an EMBL/GenBank/DDBJ whole genome shotgun (WGS) entry which is preliminary data.</text>
</comment>
<keyword evidence="1" id="KW-0479">Metal-binding</keyword>
<gene>
    <name evidence="4" type="ORF">M3P09_00850</name>
</gene>
<dbReference type="PANTHER" id="PTHR20854:SF4">
    <property type="entry name" value="INOSITOL-1-MONOPHOSPHATASE-RELATED"/>
    <property type="match status" value="1"/>
</dbReference>
<proteinExistence type="predicted"/>
<keyword evidence="2" id="KW-0378">Hydrolase</keyword>
<organism evidence="4 5">
    <name type="scientific">Jejuia spongiicola</name>
    <dbReference type="NCBI Taxonomy" id="2942207"/>
    <lineage>
        <taxon>Bacteria</taxon>
        <taxon>Pseudomonadati</taxon>
        <taxon>Bacteroidota</taxon>
        <taxon>Flavobacteriia</taxon>
        <taxon>Flavobacteriales</taxon>
        <taxon>Flavobacteriaceae</taxon>
        <taxon>Jejuia</taxon>
    </lineage>
</organism>
<dbReference type="PANTHER" id="PTHR20854">
    <property type="entry name" value="INOSITOL MONOPHOSPHATASE"/>
    <property type="match status" value="1"/>
</dbReference>
<evidence type="ECO:0000313" key="4">
    <source>
        <dbReference type="EMBL" id="MCL6293529.1"/>
    </source>
</evidence>
<dbReference type="PROSITE" id="PS00629">
    <property type="entry name" value="IMP_1"/>
    <property type="match status" value="1"/>
</dbReference>
<evidence type="ECO:0000313" key="5">
    <source>
        <dbReference type="Proteomes" id="UP001165381"/>
    </source>
</evidence>
<name>A0ABT0Q9E1_9FLAO</name>
<evidence type="ECO:0000256" key="2">
    <source>
        <dbReference type="ARBA" id="ARBA00022801"/>
    </source>
</evidence>
<dbReference type="Gene3D" id="3.40.190.80">
    <property type="match status" value="1"/>
</dbReference>
<dbReference type="PRINTS" id="PR00377">
    <property type="entry name" value="IMPHPHTASES"/>
</dbReference>
<dbReference type="Pfam" id="PF00459">
    <property type="entry name" value="Inositol_P"/>
    <property type="match status" value="1"/>
</dbReference>
<keyword evidence="3" id="KW-0460">Magnesium</keyword>